<dbReference type="SMART" id="SM00420">
    <property type="entry name" value="HTH_DEOR"/>
    <property type="match status" value="1"/>
</dbReference>
<evidence type="ECO:0000313" key="5">
    <source>
        <dbReference type="EMBL" id="MBC5673901.1"/>
    </source>
</evidence>
<reference evidence="5 6" key="1">
    <citation type="submission" date="2020-08" db="EMBL/GenBank/DDBJ databases">
        <title>Genome public.</title>
        <authorList>
            <person name="Liu C."/>
            <person name="Sun Q."/>
        </authorList>
    </citation>
    <scope>NUCLEOTIDE SEQUENCE [LARGE SCALE GENOMIC DNA]</scope>
    <source>
        <strain evidence="5 6">NSJ-34</strain>
    </source>
</reference>
<keyword evidence="6" id="KW-1185">Reference proteome</keyword>
<dbReference type="PANTHER" id="PTHR30363">
    <property type="entry name" value="HTH-TYPE TRANSCRIPTIONAL REGULATOR SRLR-RELATED"/>
    <property type="match status" value="1"/>
</dbReference>
<dbReference type="PANTHER" id="PTHR30363:SF44">
    <property type="entry name" value="AGA OPERON TRANSCRIPTIONAL REPRESSOR-RELATED"/>
    <property type="match status" value="1"/>
</dbReference>
<evidence type="ECO:0000313" key="6">
    <source>
        <dbReference type="Proteomes" id="UP000654573"/>
    </source>
</evidence>
<evidence type="ECO:0000256" key="2">
    <source>
        <dbReference type="ARBA" id="ARBA00023125"/>
    </source>
</evidence>
<dbReference type="InterPro" id="IPR036388">
    <property type="entry name" value="WH-like_DNA-bd_sf"/>
</dbReference>
<dbReference type="Gene3D" id="1.10.10.10">
    <property type="entry name" value="Winged helix-like DNA-binding domain superfamily/Winged helix DNA-binding domain"/>
    <property type="match status" value="1"/>
</dbReference>
<keyword evidence="3" id="KW-0804">Transcription</keyword>
<proteinExistence type="predicted"/>
<dbReference type="PROSITE" id="PS51000">
    <property type="entry name" value="HTH_DEOR_2"/>
    <property type="match status" value="1"/>
</dbReference>
<dbReference type="Pfam" id="PF08220">
    <property type="entry name" value="HTH_DeoR"/>
    <property type="match status" value="1"/>
</dbReference>
<evidence type="ECO:0000256" key="3">
    <source>
        <dbReference type="ARBA" id="ARBA00023163"/>
    </source>
</evidence>
<evidence type="ECO:0000259" key="4">
    <source>
        <dbReference type="PROSITE" id="PS51000"/>
    </source>
</evidence>
<keyword evidence="1" id="KW-0805">Transcription regulation</keyword>
<dbReference type="RefSeq" id="WP_118593800.1">
    <property type="nucleotide sequence ID" value="NZ_JACOOU010000008.1"/>
</dbReference>
<dbReference type="SUPFAM" id="SSF46785">
    <property type="entry name" value="Winged helix' DNA-binding domain"/>
    <property type="match status" value="1"/>
</dbReference>
<dbReference type="EMBL" id="JACOOU010000008">
    <property type="protein sequence ID" value="MBC5673901.1"/>
    <property type="molecule type" value="Genomic_DNA"/>
</dbReference>
<organism evidence="5 6">
    <name type="scientific">Blautia celeris</name>
    <dbReference type="NCBI Taxonomy" id="2763026"/>
    <lineage>
        <taxon>Bacteria</taxon>
        <taxon>Bacillati</taxon>
        <taxon>Bacillota</taxon>
        <taxon>Clostridia</taxon>
        <taxon>Lachnospirales</taxon>
        <taxon>Lachnospiraceae</taxon>
        <taxon>Blautia</taxon>
    </lineage>
</organism>
<keyword evidence="2" id="KW-0238">DNA-binding</keyword>
<dbReference type="SUPFAM" id="SSF100950">
    <property type="entry name" value="NagB/RpiA/CoA transferase-like"/>
    <property type="match status" value="1"/>
</dbReference>
<dbReference type="InterPro" id="IPR018356">
    <property type="entry name" value="Tscrpt_reg_HTH_DeoR_CS"/>
</dbReference>
<accession>A0ABR7FFA9</accession>
<dbReference type="Pfam" id="PF00455">
    <property type="entry name" value="DeoRC"/>
    <property type="match status" value="1"/>
</dbReference>
<protein>
    <submittedName>
        <fullName evidence="5">DeoR/GlpR transcriptional regulator</fullName>
    </submittedName>
</protein>
<dbReference type="InterPro" id="IPR001034">
    <property type="entry name" value="DeoR_HTH"/>
</dbReference>
<name>A0ABR7FFA9_9FIRM</name>
<gene>
    <name evidence="5" type="ORF">H8S76_16745</name>
</gene>
<dbReference type="InterPro" id="IPR014036">
    <property type="entry name" value="DeoR-like_C"/>
</dbReference>
<dbReference type="PROSITE" id="PS00894">
    <property type="entry name" value="HTH_DEOR_1"/>
    <property type="match status" value="1"/>
</dbReference>
<dbReference type="InterPro" id="IPR036390">
    <property type="entry name" value="WH_DNA-bd_sf"/>
</dbReference>
<dbReference type="SMART" id="SM01134">
    <property type="entry name" value="DeoRC"/>
    <property type="match status" value="1"/>
</dbReference>
<dbReference type="Proteomes" id="UP000654573">
    <property type="component" value="Unassembled WGS sequence"/>
</dbReference>
<dbReference type="InterPro" id="IPR050313">
    <property type="entry name" value="Carb_Metab_HTH_regulators"/>
</dbReference>
<evidence type="ECO:0000256" key="1">
    <source>
        <dbReference type="ARBA" id="ARBA00023015"/>
    </source>
</evidence>
<dbReference type="PRINTS" id="PR00037">
    <property type="entry name" value="HTHLACR"/>
</dbReference>
<feature type="domain" description="HTH deoR-type" evidence="4">
    <location>
        <begin position="8"/>
        <end position="63"/>
    </location>
</feature>
<comment type="caution">
    <text evidence="5">The sequence shown here is derived from an EMBL/GenBank/DDBJ whole genome shotgun (WGS) entry which is preliminary data.</text>
</comment>
<dbReference type="InterPro" id="IPR037171">
    <property type="entry name" value="NagB/RpiA_transferase-like"/>
</dbReference>
<sequence>MKNTITAINERRDQIISLIDTNRTISVNELAKILNVTSVTIRKDLDALALEGRIERTFGGAKKIYDPPAVDGTAASNLSITRQRALARAAADLIKKDEVVLINSSTTASYVVEYIDDLPVTIISNNARLLSRNINPNTILLMTGGQILPGRSSLSGPYAVDILRRNYASKCIIGVRGISFSGGVTSPLLEESIINQAMIEQTTGSVIIIAASYKIGREDSFHICGLDKVDILVTDSHIRDKDRITIENMGIRVITVPYKAELS</sequence>